<dbReference type="RefSeq" id="WP_274493993.1">
    <property type="nucleotide sequence ID" value="NZ_CP118166.1"/>
</dbReference>
<reference evidence="10" key="1">
    <citation type="submission" date="2023-02" db="EMBL/GenBank/DDBJ databases">
        <title>Genome sequence of Hyphococcus flavus.</title>
        <authorList>
            <person name="Rong J.-C."/>
            <person name="Zhao Q."/>
            <person name="Yi M."/>
            <person name="Wu J.-Y."/>
        </authorList>
    </citation>
    <scope>NUCLEOTIDE SEQUENCE</scope>
    <source>
        <strain evidence="10">MCCC 1K03223</strain>
    </source>
</reference>
<evidence type="ECO:0000313" key="10">
    <source>
        <dbReference type="EMBL" id="WDI32104.1"/>
    </source>
</evidence>
<feature type="transmembrane region" description="Helical" evidence="8">
    <location>
        <begin position="82"/>
        <end position="108"/>
    </location>
</feature>
<dbReference type="GO" id="GO:0006508">
    <property type="term" value="P:proteolysis"/>
    <property type="evidence" value="ECO:0007669"/>
    <property type="project" value="UniProtKB-KW"/>
</dbReference>
<accession>A0AAE9ZCC0</accession>
<gene>
    <name evidence="10" type="primary">xrtD</name>
    <name evidence="10" type="ORF">PUV54_02725</name>
</gene>
<keyword evidence="6 8" id="KW-1133">Transmembrane helix</keyword>
<dbReference type="GO" id="GO:0008233">
    <property type="term" value="F:peptidase activity"/>
    <property type="evidence" value="ECO:0007669"/>
    <property type="project" value="UniProtKB-KW"/>
</dbReference>
<keyword evidence="11" id="KW-1185">Reference proteome</keyword>
<keyword evidence="2" id="KW-1003">Cell membrane</keyword>
<feature type="transmembrane region" description="Helical" evidence="8">
    <location>
        <begin position="317"/>
        <end position="337"/>
    </location>
</feature>
<evidence type="ECO:0000256" key="5">
    <source>
        <dbReference type="ARBA" id="ARBA00022801"/>
    </source>
</evidence>
<dbReference type="NCBIfam" id="TIGR02914">
    <property type="entry name" value="EpsI_fam"/>
    <property type="match status" value="1"/>
</dbReference>
<evidence type="ECO:0000259" key="9">
    <source>
        <dbReference type="Pfam" id="PF11984"/>
    </source>
</evidence>
<keyword evidence="5 10" id="KW-0378">Hydrolase</keyword>
<dbReference type="Pfam" id="PF09721">
    <property type="entry name" value="Exosortase_EpsH"/>
    <property type="match status" value="1"/>
</dbReference>
<comment type="subcellular location">
    <subcellularLocation>
        <location evidence="1">Cell membrane</location>
        <topology evidence="1">Multi-pass membrane protein</topology>
    </subcellularLocation>
</comment>
<evidence type="ECO:0000256" key="3">
    <source>
        <dbReference type="ARBA" id="ARBA00022670"/>
    </source>
</evidence>
<dbReference type="InterPro" id="IPR026392">
    <property type="entry name" value="Exo/Archaeosortase_dom"/>
</dbReference>
<evidence type="ECO:0000313" key="11">
    <source>
        <dbReference type="Proteomes" id="UP001214043"/>
    </source>
</evidence>
<dbReference type="EC" id="3.4.22.-" evidence="10"/>
<dbReference type="NCBIfam" id="TIGR04152">
    <property type="entry name" value="exosort_VPLPA"/>
    <property type="match status" value="1"/>
</dbReference>
<proteinExistence type="predicted"/>
<feature type="transmembrane region" description="Helical" evidence="8">
    <location>
        <begin position="199"/>
        <end position="218"/>
    </location>
</feature>
<dbReference type="KEGG" id="hfl:PUV54_02725"/>
<keyword evidence="4 8" id="KW-0812">Transmembrane</keyword>
<dbReference type="InterPro" id="IPR013426">
    <property type="entry name" value="EpsH-like"/>
</dbReference>
<feature type="transmembrane region" description="Helical" evidence="8">
    <location>
        <begin position="165"/>
        <end position="184"/>
    </location>
</feature>
<dbReference type="InterPro" id="IPR019127">
    <property type="entry name" value="Exosortase"/>
</dbReference>
<evidence type="ECO:0000256" key="7">
    <source>
        <dbReference type="ARBA" id="ARBA00023136"/>
    </source>
</evidence>
<feature type="transmembrane region" description="Helical" evidence="8">
    <location>
        <begin position="225"/>
        <end position="248"/>
    </location>
</feature>
<evidence type="ECO:0000256" key="8">
    <source>
        <dbReference type="SAM" id="Phobius"/>
    </source>
</evidence>
<dbReference type="NCBIfam" id="TIGR02602">
    <property type="entry name" value="8TM_EpsH"/>
    <property type="match status" value="1"/>
</dbReference>
<dbReference type="GO" id="GO:0005886">
    <property type="term" value="C:plasma membrane"/>
    <property type="evidence" value="ECO:0007669"/>
    <property type="project" value="UniProtKB-SubCell"/>
</dbReference>
<evidence type="ECO:0000256" key="4">
    <source>
        <dbReference type="ARBA" id="ARBA00022692"/>
    </source>
</evidence>
<dbReference type="EMBL" id="CP118166">
    <property type="protein sequence ID" value="WDI32104.1"/>
    <property type="molecule type" value="Genomic_DNA"/>
</dbReference>
<sequence>MTDKPAENTPPKRQGFVIRPVYVVGALAAIILFAFFGGIENLFKRWGEQQELSHGYFLPLIAGWMLWSRREALEASIGRPELLGLAGVVISVIVLILSELTVTSLMIFQQLAMLTLFSSLVLALGGWSLFWLSLLPIGFMLFMVPPPYWAITVLSQQFQFWSSQLGVAMIEAMGIPVLLTGNIIDLGDYKLQVAEACSGLRYLFPFLSLGFLAAYLFNAPMWQRAIVFLATIPITILMNSVRIAVTGILVQQFGTEHAEGFIHLFEGWVVFLFCLALLFGVIVVLARISGRKNVGDLLVMPDVAAKKPAKEWNKSEFFRNGFISLALIAAAGVYVHFGVSNILKVPERVDLASLPYEFPGWRSDIEEIDAQTIEVLGADDFLVTNMTSPDGELFNLYIAYLNMQRHGHSWHSPRQCIPGGGWQITQHDIAPITLEDGESFHYNRIIIENRGQRQLLYYWYDQRGRKIANEFIMKFLLVFDAVNMRRTDGAMIRIMTPIQSSETIADADARLLGYMRSLQPKLPKYVPPAGVPATEEFDPDEY</sequence>
<dbReference type="InterPro" id="IPR026491">
    <property type="entry name" value="ExosortD_VPLPA"/>
</dbReference>
<evidence type="ECO:0000256" key="1">
    <source>
        <dbReference type="ARBA" id="ARBA00004651"/>
    </source>
</evidence>
<dbReference type="AlphaFoldDB" id="A0AAE9ZCC0"/>
<dbReference type="Proteomes" id="UP001214043">
    <property type="component" value="Chromosome"/>
</dbReference>
<organism evidence="10 11">
    <name type="scientific">Hyphococcus flavus</name>
    <dbReference type="NCBI Taxonomy" id="1866326"/>
    <lineage>
        <taxon>Bacteria</taxon>
        <taxon>Pseudomonadati</taxon>
        <taxon>Pseudomonadota</taxon>
        <taxon>Alphaproteobacteria</taxon>
        <taxon>Parvularculales</taxon>
        <taxon>Parvularculaceae</taxon>
        <taxon>Hyphococcus</taxon>
    </lineage>
</organism>
<feature type="domain" description="Methanolan biosynthesis EpsI" evidence="9">
    <location>
        <begin position="325"/>
        <end position="525"/>
    </location>
</feature>
<keyword evidence="3" id="KW-0645">Protease</keyword>
<name>A0AAE9ZCC0_9PROT</name>
<evidence type="ECO:0000256" key="2">
    <source>
        <dbReference type="ARBA" id="ARBA00022475"/>
    </source>
</evidence>
<protein>
    <submittedName>
        <fullName evidence="10">VPLPA-CTERM-specific exosortase XrtD</fullName>
        <ecNumber evidence="10">3.4.22.-</ecNumber>
    </submittedName>
</protein>
<dbReference type="NCBIfam" id="TIGR04178">
    <property type="entry name" value="exo_archaeo"/>
    <property type="match status" value="1"/>
</dbReference>
<dbReference type="InterPro" id="IPR014263">
    <property type="entry name" value="Methanolan_biosynth_EpsI"/>
</dbReference>
<keyword evidence="7 8" id="KW-0472">Membrane</keyword>
<evidence type="ECO:0000256" key="6">
    <source>
        <dbReference type="ARBA" id="ARBA00022989"/>
    </source>
</evidence>
<feature type="transmembrane region" description="Helical" evidence="8">
    <location>
        <begin position="21"/>
        <end position="39"/>
    </location>
</feature>
<feature type="transmembrane region" description="Helical" evidence="8">
    <location>
        <begin position="268"/>
        <end position="288"/>
    </location>
</feature>
<dbReference type="Pfam" id="PF11984">
    <property type="entry name" value="DUF3485"/>
    <property type="match status" value="1"/>
</dbReference>
<feature type="transmembrane region" description="Helical" evidence="8">
    <location>
        <begin position="120"/>
        <end position="144"/>
    </location>
</feature>